<feature type="compositionally biased region" description="Low complexity" evidence="1">
    <location>
        <begin position="15"/>
        <end position="28"/>
    </location>
</feature>
<name>A0A3M8KU22_9MICO</name>
<sequence>MSSVQRRDIMRQKKGSTTGSTTRGAGATPAAGRYWVDPRFVIGLVLVAASIAGVWFVVGGMDTSVAVYAARAPLQVGDRVGRADLVATPVRMESAASVYVTPATLPPGGLLVTRTVAAGELLPRASVGTSAGASVTRLVVDTTETLSGSLTPGAVADVWSARQVDHGRFGPPVVLVTSASVVRVIERTGLMTGGSGQSVEILVPKDKVAAVLESVANEDAIALVPVNAPLEG</sequence>
<dbReference type="AlphaFoldDB" id="A0A3M8KU22"/>
<dbReference type="EMBL" id="RDSR01000026">
    <property type="protein sequence ID" value="RNE56801.1"/>
    <property type="molecule type" value="Genomic_DNA"/>
</dbReference>
<proteinExistence type="predicted"/>
<protein>
    <recommendedName>
        <fullName evidence="5">SAF domain-containing protein</fullName>
    </recommendedName>
</protein>
<comment type="caution">
    <text evidence="3">The sequence shown here is derived from an EMBL/GenBank/DDBJ whole genome shotgun (WGS) entry which is preliminary data.</text>
</comment>
<evidence type="ECO:0000256" key="1">
    <source>
        <dbReference type="SAM" id="MobiDB-lite"/>
    </source>
</evidence>
<feature type="transmembrane region" description="Helical" evidence="2">
    <location>
        <begin position="40"/>
        <end position="58"/>
    </location>
</feature>
<keyword evidence="4" id="KW-1185">Reference proteome</keyword>
<keyword evidence="2" id="KW-1133">Transmembrane helix</keyword>
<evidence type="ECO:0000313" key="3">
    <source>
        <dbReference type="EMBL" id="RNE56801.1"/>
    </source>
</evidence>
<dbReference type="OrthoDB" id="5083100at2"/>
<feature type="compositionally biased region" description="Basic and acidic residues" evidence="1">
    <location>
        <begin position="1"/>
        <end position="11"/>
    </location>
</feature>
<feature type="region of interest" description="Disordered" evidence="1">
    <location>
        <begin position="1"/>
        <end position="28"/>
    </location>
</feature>
<dbReference type="RefSeq" id="WP_123046686.1">
    <property type="nucleotide sequence ID" value="NZ_RDSR01000026.1"/>
</dbReference>
<keyword evidence="2" id="KW-0472">Membrane</keyword>
<reference evidence="3 4" key="1">
    <citation type="submission" date="2018-11" db="EMBL/GenBank/DDBJ databases">
        <title>Cryobacterium sp. nov., isolated from rhizosphere soil of lettuce.</title>
        <authorList>
            <person name="Wang Y."/>
        </authorList>
    </citation>
    <scope>NUCLEOTIDE SEQUENCE [LARGE SCALE GENOMIC DNA]</scope>
    <source>
        <strain evidence="3 4">NEAU-85</strain>
    </source>
</reference>
<accession>A0A3M8KU22</accession>
<gene>
    <name evidence="3" type="ORF">EEJ31_12840</name>
</gene>
<evidence type="ECO:0000313" key="4">
    <source>
        <dbReference type="Proteomes" id="UP000279859"/>
    </source>
</evidence>
<dbReference type="Proteomes" id="UP000279859">
    <property type="component" value="Unassembled WGS sequence"/>
</dbReference>
<keyword evidence="2" id="KW-0812">Transmembrane</keyword>
<organism evidence="3 4">
    <name type="scientific">Cryobacterium tepidiphilum</name>
    <dbReference type="NCBI Taxonomy" id="2486026"/>
    <lineage>
        <taxon>Bacteria</taxon>
        <taxon>Bacillati</taxon>
        <taxon>Actinomycetota</taxon>
        <taxon>Actinomycetes</taxon>
        <taxon>Micrococcales</taxon>
        <taxon>Microbacteriaceae</taxon>
        <taxon>Cryobacterium</taxon>
    </lineage>
</organism>
<evidence type="ECO:0008006" key="5">
    <source>
        <dbReference type="Google" id="ProtNLM"/>
    </source>
</evidence>
<evidence type="ECO:0000256" key="2">
    <source>
        <dbReference type="SAM" id="Phobius"/>
    </source>
</evidence>